<dbReference type="GeneID" id="18472971"/>
<name>I4Y9Q9_WALMC</name>
<dbReference type="KEGG" id="wse:WALSEDRAFT_57991"/>
<protein>
    <submittedName>
        <fullName evidence="1">Uncharacterized protein</fullName>
    </submittedName>
</protein>
<dbReference type="Proteomes" id="UP000005242">
    <property type="component" value="Unassembled WGS sequence"/>
</dbReference>
<accession>I4Y9Q9</accession>
<dbReference type="HOGENOM" id="CLU_1714727_0_0_1"/>
<dbReference type="AlphaFoldDB" id="I4Y9Q9"/>
<dbReference type="OMA" id="RRNAKGM"/>
<proteinExistence type="predicted"/>
<organism evidence="1 2">
    <name type="scientific">Wallemia mellicola (strain ATCC MYA-4683 / CBS 633.66)</name>
    <name type="common">Wallemia sebi (CBS 633.66)</name>
    <dbReference type="NCBI Taxonomy" id="671144"/>
    <lineage>
        <taxon>Eukaryota</taxon>
        <taxon>Fungi</taxon>
        <taxon>Dikarya</taxon>
        <taxon>Basidiomycota</taxon>
        <taxon>Wallemiomycotina</taxon>
        <taxon>Wallemiomycetes</taxon>
        <taxon>Wallemiales</taxon>
        <taxon>Wallemiaceae</taxon>
        <taxon>Wallemia</taxon>
    </lineage>
</organism>
<dbReference type="OrthoDB" id="3364362at2759"/>
<keyword evidence="2" id="KW-1185">Reference proteome</keyword>
<sequence>MTNNFFNNQYDTNLNSLTQNEAVEALYLEWKRDQQIAKAKVLAANIDIFFGGMPVSETSSIVSAQSRERNSVSLTRFIKRTCAKIFQKSKPMRSFENSTDEGSIGDSHQLTSTAIGHSNAIDRDRRNMKGRGFNISDFDLMLLETNYNIYNQE</sequence>
<evidence type="ECO:0000313" key="2">
    <source>
        <dbReference type="Proteomes" id="UP000005242"/>
    </source>
</evidence>
<dbReference type="InParanoid" id="I4Y9Q9"/>
<evidence type="ECO:0000313" key="1">
    <source>
        <dbReference type="EMBL" id="EIM20701.1"/>
    </source>
</evidence>
<dbReference type="EMBL" id="JH668237">
    <property type="protein sequence ID" value="EIM20701.1"/>
    <property type="molecule type" value="Genomic_DNA"/>
</dbReference>
<reference evidence="1 2" key="1">
    <citation type="journal article" date="2012" name="Fungal Genet. Biol.">
        <title>The genome of the xerotolerant mold Wallemia sebi reveals adaptations to osmotic stress and suggests cryptic sexual reproduction.</title>
        <authorList>
            <person name="Padamsee M."/>
            <person name="Kumar T.K.A."/>
            <person name="Riley R."/>
            <person name="Binder M."/>
            <person name="Boyd A."/>
            <person name="Calvo A.M."/>
            <person name="Furukawa K."/>
            <person name="Hesse C."/>
            <person name="Hohmann S."/>
            <person name="James T.Y."/>
            <person name="LaButti K."/>
            <person name="Lapidus A."/>
            <person name="Lindquist E."/>
            <person name="Lucas S."/>
            <person name="Miller K."/>
            <person name="Shantappa S."/>
            <person name="Grigoriev I.V."/>
            <person name="Hibbett D.S."/>
            <person name="McLaughlin D.J."/>
            <person name="Spatafora J.W."/>
            <person name="Aime M.C."/>
        </authorList>
    </citation>
    <scope>NUCLEOTIDE SEQUENCE [LARGE SCALE GENOMIC DNA]</scope>
    <source>
        <strain evidence="2">ATCC MYA-4683 / CBS 633.66</strain>
    </source>
</reference>
<gene>
    <name evidence="1" type="ORF">WALSEDRAFT_57991</name>
</gene>
<dbReference type="RefSeq" id="XP_006959234.1">
    <property type="nucleotide sequence ID" value="XM_006959172.1"/>
</dbReference>